<dbReference type="PROSITE" id="PS50896">
    <property type="entry name" value="LISH"/>
    <property type="match status" value="1"/>
</dbReference>
<dbReference type="InterPro" id="IPR006594">
    <property type="entry name" value="LisH"/>
</dbReference>
<dbReference type="PANTHER" id="PTHR22846">
    <property type="entry name" value="WD40 REPEAT PROTEIN"/>
    <property type="match status" value="1"/>
</dbReference>
<evidence type="ECO:0000313" key="19">
    <source>
        <dbReference type="Proteomes" id="UP000053237"/>
    </source>
</evidence>
<evidence type="ECO:0000256" key="1">
    <source>
        <dbReference type="ARBA" id="ARBA00004123"/>
    </source>
</evidence>
<dbReference type="GO" id="GO:0016282">
    <property type="term" value="C:eukaryotic 43S preinitiation complex"/>
    <property type="evidence" value="ECO:0007669"/>
    <property type="project" value="UniProtKB-UniRule"/>
</dbReference>
<dbReference type="GO" id="GO:0000118">
    <property type="term" value="C:histone deacetylase complex"/>
    <property type="evidence" value="ECO:0007669"/>
    <property type="project" value="TreeGrafter"/>
</dbReference>
<evidence type="ECO:0000256" key="4">
    <source>
        <dbReference type="ARBA" id="ARBA00022574"/>
    </source>
</evidence>
<keyword evidence="12" id="KW-0648">Protein biosynthesis</keyword>
<evidence type="ECO:0000256" key="16">
    <source>
        <dbReference type="SAM" id="Phobius"/>
    </source>
</evidence>
<keyword evidence="8" id="KW-0443">Lipid metabolism</keyword>
<dbReference type="FunFam" id="1.20.960.30:FF:000003">
    <property type="entry name" value="Related to Nuclear receptor co-repressor/HDAC3 complex subunit TBLR1"/>
    <property type="match status" value="1"/>
</dbReference>
<name>A0A024G5P9_9STRA</name>
<evidence type="ECO:0000313" key="18">
    <source>
        <dbReference type="EMBL" id="CCI41645.1"/>
    </source>
</evidence>
<dbReference type="Pfam" id="PF00400">
    <property type="entry name" value="WD40"/>
    <property type="match status" value="6"/>
</dbReference>
<feature type="domain" description="Cytidyltransferase-like" evidence="17">
    <location>
        <begin position="121"/>
        <end position="248"/>
    </location>
</feature>
<keyword evidence="12" id="KW-0963">Cytoplasm</keyword>
<dbReference type="InterPro" id="IPR001680">
    <property type="entry name" value="WD40_rpt"/>
</dbReference>
<keyword evidence="19" id="KW-1185">Reference proteome</keyword>
<protein>
    <recommendedName>
        <fullName evidence="12">Eukaryotic translation initiation factor 3 subunit L</fullName>
        <shortName evidence="12">eIF3l</shortName>
    </recommendedName>
</protein>
<dbReference type="Gene3D" id="2.130.10.10">
    <property type="entry name" value="YVTN repeat-like/Quinoprotein amine dehydrogenase"/>
    <property type="match status" value="2"/>
</dbReference>
<keyword evidence="12" id="KW-0396">Initiation factor</keyword>
<dbReference type="SMART" id="SM00667">
    <property type="entry name" value="LisH"/>
    <property type="match status" value="1"/>
</dbReference>
<feature type="repeat" description="WD" evidence="13">
    <location>
        <begin position="681"/>
        <end position="722"/>
    </location>
</feature>
<dbReference type="GO" id="GO:0005852">
    <property type="term" value="C:eukaryotic translation initiation factor 3 complex"/>
    <property type="evidence" value="ECO:0007669"/>
    <property type="project" value="UniProtKB-UniRule"/>
</dbReference>
<evidence type="ECO:0000256" key="11">
    <source>
        <dbReference type="ARBA" id="ARBA00023264"/>
    </source>
</evidence>
<dbReference type="InterPro" id="IPR004821">
    <property type="entry name" value="Cyt_trans-like"/>
</dbReference>
<keyword evidence="16" id="KW-1133">Transmembrane helix</keyword>
<evidence type="ECO:0000256" key="10">
    <source>
        <dbReference type="ARBA" id="ARBA00023242"/>
    </source>
</evidence>
<comment type="subcellular location">
    <subcellularLocation>
        <location evidence="12">Cytoplasm</location>
    </subcellularLocation>
    <subcellularLocation>
        <location evidence="1">Nucleus</location>
    </subcellularLocation>
</comment>
<dbReference type="PROSITE" id="PS50294">
    <property type="entry name" value="WD_REPEATS_REGION"/>
    <property type="match status" value="5"/>
</dbReference>
<comment type="similarity">
    <text evidence="2">Belongs to the cytidylyltransferase family.</text>
</comment>
<dbReference type="InterPro" id="IPR041723">
    <property type="entry name" value="CCT"/>
</dbReference>
<evidence type="ECO:0000256" key="2">
    <source>
        <dbReference type="ARBA" id="ARBA00010101"/>
    </source>
</evidence>
<proteinExistence type="inferred from homology"/>
<dbReference type="PROSITE" id="PS50082">
    <property type="entry name" value="WD_REPEATS_2"/>
    <property type="match status" value="6"/>
</dbReference>
<keyword evidence="11" id="KW-1208">Phospholipid metabolism</keyword>
<dbReference type="CDD" id="cd00200">
    <property type="entry name" value="WD40"/>
    <property type="match status" value="1"/>
</dbReference>
<comment type="subunit">
    <text evidence="12">Component of the eukaryotic translation initiation factor 3 (eIF-3) complex.</text>
</comment>
<evidence type="ECO:0000256" key="9">
    <source>
        <dbReference type="ARBA" id="ARBA00023209"/>
    </source>
</evidence>
<feature type="repeat" description="WD" evidence="13">
    <location>
        <begin position="924"/>
        <end position="946"/>
    </location>
</feature>
<feature type="repeat" description="WD" evidence="13">
    <location>
        <begin position="805"/>
        <end position="837"/>
    </location>
</feature>
<reference evidence="18 19" key="1">
    <citation type="submission" date="2012-05" db="EMBL/GenBank/DDBJ databases">
        <title>Recombination and specialization in a pathogen metapopulation.</title>
        <authorList>
            <person name="Gardiner A."/>
            <person name="Kemen E."/>
            <person name="Schultz-Larsen T."/>
            <person name="MacLean D."/>
            <person name="Van Oosterhout C."/>
            <person name="Jones J.D.G."/>
        </authorList>
    </citation>
    <scope>NUCLEOTIDE SEQUENCE [LARGE SCALE GENOMIC DNA]</scope>
    <source>
        <strain evidence="18 19">Ac Nc2</strain>
    </source>
</reference>
<dbReference type="InterPro" id="IPR020472">
    <property type="entry name" value="WD40_PAC1"/>
</dbReference>
<dbReference type="InterPro" id="IPR045183">
    <property type="entry name" value="Ebi-like"/>
</dbReference>
<comment type="caution">
    <text evidence="18">The sequence shown here is derived from an EMBL/GenBank/DDBJ whole genome shotgun (WGS) entry which is preliminary data.</text>
</comment>
<dbReference type="GO" id="GO:0033290">
    <property type="term" value="C:eukaryotic 48S preinitiation complex"/>
    <property type="evidence" value="ECO:0007669"/>
    <property type="project" value="UniProtKB-UniRule"/>
</dbReference>
<dbReference type="Proteomes" id="UP000053237">
    <property type="component" value="Unassembled WGS sequence"/>
</dbReference>
<dbReference type="STRING" id="65357.A0A024G5P9"/>
<dbReference type="OrthoDB" id="40021at2759"/>
<evidence type="ECO:0000256" key="3">
    <source>
        <dbReference type="ARBA" id="ARBA00022516"/>
    </source>
</evidence>
<comment type="similarity">
    <text evidence="12">Belongs to the eIF-3 subunit L family.</text>
</comment>
<comment type="function">
    <text evidence="12">Component of the eukaryotic translation initiation factor 3 (eIF-3) complex, which is involved in protein synthesis of a specialized repertoire of mRNAs and, together with other initiation factors, stimulates binding of mRNA and methionyl-tRNAi to the 40S ribosome. The eIF-3 complex specifically targets and initiates translation of a subset of mRNAs involved in cell proliferation.</text>
</comment>
<dbReference type="GO" id="GO:0016779">
    <property type="term" value="F:nucleotidyltransferase activity"/>
    <property type="evidence" value="ECO:0007669"/>
    <property type="project" value="UniProtKB-KW"/>
</dbReference>
<feature type="repeat" description="WD" evidence="13">
    <location>
        <begin position="722"/>
        <end position="763"/>
    </location>
</feature>
<dbReference type="InterPro" id="IPR019382">
    <property type="entry name" value="eIF3l"/>
</dbReference>
<keyword evidence="10" id="KW-0539">Nucleus</keyword>
<evidence type="ECO:0000256" key="5">
    <source>
        <dbReference type="ARBA" id="ARBA00022679"/>
    </source>
</evidence>
<dbReference type="PROSITE" id="PS00678">
    <property type="entry name" value="WD_REPEATS_1"/>
    <property type="match status" value="3"/>
</dbReference>
<dbReference type="Gene3D" id="1.20.960.30">
    <property type="match status" value="1"/>
</dbReference>
<feature type="region of interest" description="Disordered" evidence="15">
    <location>
        <begin position="1694"/>
        <end position="1740"/>
    </location>
</feature>
<keyword evidence="5" id="KW-0808">Transferase</keyword>
<dbReference type="GO" id="GO:0001732">
    <property type="term" value="P:formation of cytoplasmic translation initiation complex"/>
    <property type="evidence" value="ECO:0007669"/>
    <property type="project" value="UniProtKB-UniRule"/>
</dbReference>
<evidence type="ECO:0000256" key="6">
    <source>
        <dbReference type="ARBA" id="ARBA00022695"/>
    </source>
</evidence>
<dbReference type="Pfam" id="PF10255">
    <property type="entry name" value="Paf67"/>
    <property type="match status" value="1"/>
</dbReference>
<dbReference type="CDD" id="cd02174">
    <property type="entry name" value="CCT"/>
    <property type="match status" value="1"/>
</dbReference>
<dbReference type="InParanoid" id="A0A024G5P9"/>
<evidence type="ECO:0000256" key="7">
    <source>
        <dbReference type="ARBA" id="ARBA00022737"/>
    </source>
</evidence>
<dbReference type="SMART" id="SM00320">
    <property type="entry name" value="WD40"/>
    <property type="match status" value="7"/>
</dbReference>
<dbReference type="NCBIfam" id="TIGR00125">
    <property type="entry name" value="cyt_tran_rel"/>
    <property type="match status" value="2"/>
</dbReference>
<dbReference type="SUPFAM" id="SSF50960">
    <property type="entry name" value="TolB, C-terminal domain"/>
    <property type="match status" value="1"/>
</dbReference>
<dbReference type="SUPFAM" id="SSF50998">
    <property type="entry name" value="Quinoprotein alcohol dehydrogenase-like"/>
    <property type="match status" value="1"/>
</dbReference>
<feature type="compositionally biased region" description="Basic residues" evidence="15">
    <location>
        <begin position="1728"/>
        <end position="1740"/>
    </location>
</feature>
<keyword evidence="16" id="KW-0812">Transmembrane</keyword>
<evidence type="ECO:0000256" key="8">
    <source>
        <dbReference type="ARBA" id="ARBA00023098"/>
    </source>
</evidence>
<dbReference type="GO" id="GO:0003714">
    <property type="term" value="F:transcription corepressor activity"/>
    <property type="evidence" value="ECO:0007669"/>
    <property type="project" value="InterPro"/>
</dbReference>
<dbReference type="Pfam" id="PF08513">
    <property type="entry name" value="LisH"/>
    <property type="match status" value="1"/>
</dbReference>
<dbReference type="InterPro" id="IPR015943">
    <property type="entry name" value="WD40/YVTN_repeat-like_dom_sf"/>
</dbReference>
<keyword evidence="4 13" id="KW-0853">WD repeat</keyword>
<keyword evidence="16" id="KW-0472">Membrane</keyword>
<dbReference type="EMBL" id="CAIX01000022">
    <property type="protein sequence ID" value="CCI41645.1"/>
    <property type="molecule type" value="Genomic_DNA"/>
</dbReference>
<keyword evidence="14" id="KW-0175">Coiled coil</keyword>
<feature type="domain" description="Cytidyltransferase-like" evidence="17">
    <location>
        <begin position="311"/>
        <end position="437"/>
    </location>
</feature>
<dbReference type="InterPro" id="IPR011047">
    <property type="entry name" value="Quinoprotein_ADH-like_sf"/>
</dbReference>
<feature type="transmembrane region" description="Helical" evidence="16">
    <location>
        <begin position="54"/>
        <end position="72"/>
    </location>
</feature>
<accession>A0A024G5P9</accession>
<dbReference type="HAMAP" id="MF_03011">
    <property type="entry name" value="eIF3l"/>
    <property type="match status" value="1"/>
</dbReference>
<feature type="repeat" description="WD" evidence="13">
    <location>
        <begin position="946"/>
        <end position="987"/>
    </location>
</feature>
<evidence type="ECO:0000256" key="15">
    <source>
        <dbReference type="SAM" id="MobiDB-lite"/>
    </source>
</evidence>
<dbReference type="SUPFAM" id="SSF52374">
    <property type="entry name" value="Nucleotidylyl transferase"/>
    <property type="match status" value="2"/>
</dbReference>
<dbReference type="PRINTS" id="PR00320">
    <property type="entry name" value="GPROTEINBRPT"/>
</dbReference>
<gene>
    <name evidence="18" type="ORF">BN9_024290</name>
</gene>
<keyword evidence="6" id="KW-0548">Nucleotidyltransferase</keyword>
<dbReference type="InterPro" id="IPR019775">
    <property type="entry name" value="WD40_repeat_CS"/>
</dbReference>
<keyword evidence="7" id="KW-0677">Repeat</keyword>
<dbReference type="GO" id="GO:0006357">
    <property type="term" value="P:regulation of transcription by RNA polymerase II"/>
    <property type="evidence" value="ECO:0007669"/>
    <property type="project" value="TreeGrafter"/>
</dbReference>
<feature type="region of interest" description="Disordered" evidence="15">
    <location>
        <begin position="571"/>
        <end position="609"/>
    </location>
</feature>
<evidence type="ECO:0000256" key="14">
    <source>
        <dbReference type="SAM" id="Coils"/>
    </source>
</evidence>
<dbReference type="Pfam" id="PF01467">
    <property type="entry name" value="CTP_transf_like"/>
    <property type="match status" value="2"/>
</dbReference>
<dbReference type="PANTHER" id="PTHR22846:SF2">
    <property type="entry name" value="F-BOX-LIKE_WD REPEAT-CONTAINING PROTEIN EBI"/>
    <property type="match status" value="1"/>
</dbReference>
<dbReference type="GO" id="GO:0003743">
    <property type="term" value="F:translation initiation factor activity"/>
    <property type="evidence" value="ECO:0007669"/>
    <property type="project" value="UniProtKB-UniRule"/>
</dbReference>
<feature type="repeat" description="WD" evidence="13">
    <location>
        <begin position="628"/>
        <end position="663"/>
    </location>
</feature>
<keyword evidence="3" id="KW-0444">Lipid biosynthesis</keyword>
<keyword evidence="9" id="KW-0594">Phospholipid biosynthesis</keyword>
<dbReference type="GO" id="GO:0008654">
    <property type="term" value="P:phospholipid biosynthetic process"/>
    <property type="evidence" value="ECO:0007669"/>
    <property type="project" value="UniProtKB-KW"/>
</dbReference>
<dbReference type="InterPro" id="IPR014729">
    <property type="entry name" value="Rossmann-like_a/b/a_fold"/>
</dbReference>
<evidence type="ECO:0000256" key="13">
    <source>
        <dbReference type="PROSITE-ProRule" id="PRU00221"/>
    </source>
</evidence>
<sequence length="1891" mass="216104">MSFDWVAVMARYPIVLCYFHEILHSDRADAIMKQVHVLLRMMGFPSPYPDAERLAIALVTGVLTLLFYFLLFGKRHRRRRQTLQSELEKAYGKVQQLQEKLADLEAEEVTKHPKRQVRIWMDGAFDMMHYGHMNAFRQAKALGTYLVVGVNDDESITACKGAPPVLNNDERIDSVAGCKFVDEVEPHCPYIMNEYYLKRMIEKHRIDFVVHGDDPCIVDGKDVYETAQKLGKYRTIPRTEGVSTSDILGRMLLMHKTHHTREEYGNGRLMSLVSTEKMMIERPSKFLTTNRMFRLFSAGHQDPKKTDRVVYIDGAYDMFHAGHVEIMKKAKEEGTYLIVGVHNDSLVNTRRGLNYPIMNLHERVLSVLGCKYVDDVLIDAPWTVSKEMIASLHIAVVIHGAYQDKSANDGISQSFSIENRYEEAIKQGIYKVISSTKKLDVSDIVDRINENRERFEQKFVTKMKTETDYYTDRVMVITSEEVNFLVYRYLQESGFLHSAFTFAYESQLVKSSVITSDIPPGALISFVQKGLQYVGIEAHLNEDGTERDCDTAYSLLDPHICRVAQSTTAESSSSDADLHTARGANTKISNKRKRKAASENPDEPVMEGNKEGQNVVVEELDEKSIIFLNGHEKEVFGCMWNPVKNLLVSGSSDSTARIWELSSKLLPDMQSQVSPKVLHHGDGPHKDVTTLEWSSDGNYLATGTYNGKTTIWDAEGEKKHELHDHNGPVFAVRWSKSSKFLLSSSFDKTVSIWDVNKEVKTQQIQLHDDPILDASWKDDLTFATCSSDQTISIARVGDVKAQFVLRGHNDAINSIRWDPTYRLLASCSDDYTVKIWDPTRCVENNLRNGQKSYIEQENISHPLKDANMLDSDEKQTDQSISDRRAAHDGNPILYSLKEHTKEVYTIRWSYTGPGTDLPNATLTLASASFDTTVKIWDVEAGKCTQTFSHLNPVYGVAYNPNGKFLASGTIGGSLNIWSLRDGRLVKTYKVNGDIYDLNWNAQGNDLCIPAQSFFAVDVMERDEKPADFLLPESVKTWFTNLYANFRSGNVPEMARLYDREFHNLTNNYFKQTAWPEPVAIESLVDHNATFLLFYKQIYFRHMFSKLQPNMKKKIESWNTYCGIFDAILSRKLEIKALPSQWLFDLVGEFVYQYQSFCQYRVKVAKPESNNGTDELSSFEECGEEIWTTPKVLNYLNALVRLPEDLDNLKSKSSEMFRELGYFSLVTLARAFVLFGDYYSSLSILKPIDFLSRRTNFDRNKRVDPLYEKVPACHISVFYHMGFAQMMLEKFDDAARSFSAVILQVHRSRNHYSRLGDSDQLSKLAEKALALHCIVLHLSSSQKVGEPIQTLLREKYADKQAKLQKGDMTALSELFSFACPKFIIPAVKPVNGLKDGMQAQMAHFSDIVTRQQRVPQLRSYVKLYRTIQLSKLARFQELGNKESVRAELMQYKLQSNGNRADVFYYLDDELVMIDEDVSSQRTGEFFMDQGLNLAASIDLSMAQRSLTSDIEALAQFLEEEDTKQPNWWHSRTQVLGLWLGDERLRAELPDDGMDDLLLRHIHRGTLFPSTRIKCWKHIVLELQDIPCLMMRDSERICTSPIRGKLRAGKELVLAESNQDGCHDGNQSKAYGKLSMMDRQAEWLRRRDEKVEAERTRLETAKYKDVTFRPKLIRRSNSEHIHRKVPGHESNVHVQVAPRPNSSSVENFKAGTGKGRHSGGTRPALPRSASFKKKPHTSQKMRVKSALLDSLKAELSISQRSCFTIQKEQVEDPAVEIVPVIESPATPPKPEVVTWPEELWSKNTCIGGLPVEFDSSDTRARIVLQDASHFDVSSMYRKTDRKARRDGIALLMGRREDNFEEQVIAVVFDKEKLTQKEAADWWMEHVHRFKEFL</sequence>
<evidence type="ECO:0000259" key="17">
    <source>
        <dbReference type="Pfam" id="PF01467"/>
    </source>
</evidence>
<organism evidence="18 19">
    <name type="scientific">Albugo candida</name>
    <dbReference type="NCBI Taxonomy" id="65357"/>
    <lineage>
        <taxon>Eukaryota</taxon>
        <taxon>Sar</taxon>
        <taxon>Stramenopiles</taxon>
        <taxon>Oomycota</taxon>
        <taxon>Peronosporomycetes</taxon>
        <taxon>Albuginales</taxon>
        <taxon>Albuginaceae</taxon>
        <taxon>Albugo</taxon>
    </lineage>
</organism>
<evidence type="ECO:0000256" key="12">
    <source>
        <dbReference type="HAMAP-Rule" id="MF_03011"/>
    </source>
</evidence>
<feature type="coiled-coil region" evidence="14">
    <location>
        <begin position="80"/>
        <end position="107"/>
    </location>
</feature>
<dbReference type="Gene3D" id="3.40.50.620">
    <property type="entry name" value="HUPs"/>
    <property type="match status" value="2"/>
</dbReference>